<evidence type="ECO:0000256" key="1">
    <source>
        <dbReference type="SAM" id="Phobius"/>
    </source>
</evidence>
<keyword evidence="1" id="KW-0812">Transmembrane</keyword>
<dbReference type="EMBL" id="SIJK02000002">
    <property type="protein sequence ID" value="MBP1464450.1"/>
    <property type="molecule type" value="Genomic_DNA"/>
</dbReference>
<dbReference type="SUPFAM" id="SSF53300">
    <property type="entry name" value="vWA-like"/>
    <property type="match status" value="1"/>
</dbReference>
<feature type="signal peptide" evidence="2">
    <location>
        <begin position="1"/>
        <end position="26"/>
    </location>
</feature>
<evidence type="ECO:0000313" key="4">
    <source>
        <dbReference type="EMBL" id="MBP1464450.1"/>
    </source>
</evidence>
<gene>
    <name evidence="4" type="ORF">EYB53_001895</name>
</gene>
<name>A0ABS4D4U2_9CHLR</name>
<keyword evidence="2" id="KW-0732">Signal</keyword>
<evidence type="ECO:0000259" key="3">
    <source>
        <dbReference type="PROSITE" id="PS50234"/>
    </source>
</evidence>
<proteinExistence type="predicted"/>
<accession>A0ABS4D4U2</accession>
<evidence type="ECO:0000313" key="5">
    <source>
        <dbReference type="Proteomes" id="UP001193081"/>
    </source>
</evidence>
<keyword evidence="1" id="KW-0472">Membrane</keyword>
<feature type="chain" id="PRO_5045088688" evidence="2">
    <location>
        <begin position="27"/>
        <end position="881"/>
    </location>
</feature>
<organism evidence="4 5">
    <name type="scientific">Candidatus Chloroploca mongolica</name>
    <dbReference type="NCBI Taxonomy" id="2528176"/>
    <lineage>
        <taxon>Bacteria</taxon>
        <taxon>Bacillati</taxon>
        <taxon>Chloroflexota</taxon>
        <taxon>Chloroflexia</taxon>
        <taxon>Chloroflexales</taxon>
        <taxon>Chloroflexineae</taxon>
        <taxon>Oscillochloridaceae</taxon>
        <taxon>Candidatus Chloroploca</taxon>
    </lineage>
</organism>
<sequence length="881" mass="95627">MKRTLFLLTLYWVIIGLCSTTPVSLAAPPPQTTQGGRCSELQVVFLVDQSGSMSDAQAPSDPNGLRYLGPQRAIEVLSTLRYQSYTDSKMQVSVVNFGTQPATALDWFELDATNQAQHQQLQQALAPAFFAANLGFTNHRAAFENASALFAVIEDPGRIPTPGDLCPTRAVIMLTDGAPQLTFNDPSDFHATHLNDLSRYVRQFMPLPQYQIYVIGVDTTNNYWSTVRPFWEQIAGDPSRVVRVTTPEEMSAYVLSIAEDLTRSLALGTGGAVPTTACITDGRLVVPPFVQELRLTLIKPRDDITLQVEDAPGRLLVPSRTDVVVELQGRNEPIETLIVRQPQPGIWNVLTQLPPPPTPDACQIRMFAFSAAVQASTPAPADTVQFKQLPLSLKIADGSGTSLPNYGSQYPLEVEARLVSATEPISVIVDLEREPDYTYSGKLTPLSAGPHRLEVRAASRDPEGNSVMVMDFKPVANLDIAPVNLELHGFTTTRLPQHGTTPISLTLTTPQGPVRLDLPFELTANLGLPGGSSVALLPQDLGNGIYQIDLIPDQVGIYRFSYRGTVATPSGEVELGTGTLDFEVFPTTRINAQLVTPTGGSFVATDWRLQPTGLTLDVQLVDEAGNQVSPGAIRAADQQQVLRATVLDTQQRVVLDNVILEGLGRPGLFRLDAANLGRGTYTVIIEPLAPLGEGFVWSNPNWSHSLAGRISPLFFAAVAGGLLLIASVIGMGLGIRRRRRCPLSGFIRIYQDLPTSDGDTYQKEIYKAQLPGRNKVVLTPSGGLIGWLERLLRMPLGRGRMLPFKLIVVRCRNEDDAKAKRAHLEITLTNGKPLSITLGPDTPPRSLPDGSMLEKGPRSPIISGVGGYASIPDDFPTTNRL</sequence>
<dbReference type="InterPro" id="IPR002035">
    <property type="entry name" value="VWF_A"/>
</dbReference>
<feature type="transmembrane region" description="Helical" evidence="1">
    <location>
        <begin position="713"/>
        <end position="735"/>
    </location>
</feature>
<keyword evidence="1" id="KW-1133">Transmembrane helix</keyword>
<evidence type="ECO:0000256" key="2">
    <source>
        <dbReference type="SAM" id="SignalP"/>
    </source>
</evidence>
<feature type="domain" description="VWFA" evidence="3">
    <location>
        <begin position="42"/>
        <end position="265"/>
    </location>
</feature>
<protein>
    <submittedName>
        <fullName evidence="4">VWA domain-containing protein</fullName>
    </submittedName>
</protein>
<comment type="caution">
    <text evidence="4">The sequence shown here is derived from an EMBL/GenBank/DDBJ whole genome shotgun (WGS) entry which is preliminary data.</text>
</comment>
<dbReference type="Gene3D" id="3.40.50.410">
    <property type="entry name" value="von Willebrand factor, type A domain"/>
    <property type="match status" value="1"/>
</dbReference>
<dbReference type="RefSeq" id="WP_167857207.1">
    <property type="nucleotide sequence ID" value="NZ_SIJK02000002.1"/>
</dbReference>
<dbReference type="PROSITE" id="PS50234">
    <property type="entry name" value="VWFA"/>
    <property type="match status" value="1"/>
</dbReference>
<dbReference type="Proteomes" id="UP001193081">
    <property type="component" value="Unassembled WGS sequence"/>
</dbReference>
<dbReference type="InterPro" id="IPR036465">
    <property type="entry name" value="vWFA_dom_sf"/>
</dbReference>
<reference evidence="4 5" key="1">
    <citation type="submission" date="2021-03" db="EMBL/GenBank/DDBJ databases">
        <authorList>
            <person name="Grouzdev D.S."/>
        </authorList>
    </citation>
    <scope>NUCLEOTIDE SEQUENCE [LARGE SCALE GENOMIC DNA]</scope>
    <source>
        <strain evidence="4 5">M50-1</strain>
    </source>
</reference>
<dbReference type="CDD" id="cd00198">
    <property type="entry name" value="vWFA"/>
    <property type="match status" value="1"/>
</dbReference>
<keyword evidence="5" id="KW-1185">Reference proteome</keyword>